<evidence type="ECO:0000256" key="1">
    <source>
        <dbReference type="ARBA" id="ARBA00004167"/>
    </source>
</evidence>
<keyword evidence="9" id="KW-0645">Protease</keyword>
<dbReference type="RefSeq" id="WP_119374614.1">
    <property type="nucleotide sequence ID" value="NZ_QWFX01000005.1"/>
</dbReference>
<dbReference type="InterPro" id="IPR050710">
    <property type="entry name" value="Band7/mec-2_domain"/>
</dbReference>
<protein>
    <recommendedName>
        <fullName evidence="6">Protein HflK</fullName>
    </recommendedName>
</protein>
<dbReference type="NCBIfam" id="TIGR01933">
    <property type="entry name" value="hflK"/>
    <property type="match status" value="1"/>
</dbReference>
<reference evidence="9 10" key="1">
    <citation type="submission" date="2018-08" db="EMBL/GenBank/DDBJ databases">
        <title>Henriciella mobilis sp. nov., isolated from seawater.</title>
        <authorList>
            <person name="Cheng H."/>
            <person name="Wu Y.-H."/>
            <person name="Xu X.-W."/>
            <person name="Guo L.-L."/>
        </authorList>
    </citation>
    <scope>NUCLEOTIDE SEQUENCE [LARGE SCALE GENOMIC DNA]</scope>
    <source>
        <strain evidence="9 10">JN25</strain>
    </source>
</reference>
<dbReference type="SUPFAM" id="SSF117892">
    <property type="entry name" value="Band 7/SPFH domain"/>
    <property type="match status" value="1"/>
</dbReference>
<dbReference type="SMART" id="SM00244">
    <property type="entry name" value="PHB"/>
    <property type="match status" value="1"/>
</dbReference>
<comment type="subunit">
    <text evidence="6">HflC and HflK may interact to form a multimeric complex.</text>
</comment>
<feature type="compositionally biased region" description="Gly residues" evidence="7">
    <location>
        <begin position="35"/>
        <end position="51"/>
    </location>
</feature>
<proteinExistence type="inferred from homology"/>
<organism evidence="9 10">
    <name type="scientific">Henriciella mobilis</name>
    <dbReference type="NCBI Taxonomy" id="2305467"/>
    <lineage>
        <taxon>Bacteria</taxon>
        <taxon>Pseudomonadati</taxon>
        <taxon>Pseudomonadota</taxon>
        <taxon>Alphaproteobacteria</taxon>
        <taxon>Hyphomonadales</taxon>
        <taxon>Hyphomonadaceae</taxon>
        <taxon>Henriciella</taxon>
    </lineage>
</organism>
<dbReference type="AlphaFoldDB" id="A0A399RQD2"/>
<evidence type="ECO:0000256" key="3">
    <source>
        <dbReference type="ARBA" id="ARBA00022692"/>
    </source>
</evidence>
<comment type="function">
    <text evidence="6">HflC and HflK could encode or regulate a protease.</text>
</comment>
<comment type="caution">
    <text evidence="9">The sequence shown here is derived from an EMBL/GenBank/DDBJ whole genome shotgun (WGS) entry which is preliminary data.</text>
</comment>
<evidence type="ECO:0000256" key="4">
    <source>
        <dbReference type="ARBA" id="ARBA00022989"/>
    </source>
</evidence>
<comment type="similarity">
    <text evidence="2 6">Belongs to the band 7/mec-2 family. HflK subfamily.</text>
</comment>
<keyword evidence="3 6" id="KW-0812">Transmembrane</keyword>
<evidence type="ECO:0000256" key="6">
    <source>
        <dbReference type="RuleBase" id="RU364113"/>
    </source>
</evidence>
<feature type="compositionally biased region" description="Gly residues" evidence="7">
    <location>
        <begin position="12"/>
        <end position="24"/>
    </location>
</feature>
<feature type="domain" description="Band 7" evidence="8">
    <location>
        <begin position="105"/>
        <end position="273"/>
    </location>
</feature>
<dbReference type="PANTHER" id="PTHR43327">
    <property type="entry name" value="STOMATIN-LIKE PROTEIN 2, MITOCHONDRIAL"/>
    <property type="match status" value="1"/>
</dbReference>
<feature type="transmembrane region" description="Helical" evidence="6">
    <location>
        <begin position="89"/>
        <end position="110"/>
    </location>
</feature>
<dbReference type="EMBL" id="QWFX01000005">
    <property type="protein sequence ID" value="RIJ32533.1"/>
    <property type="molecule type" value="Genomic_DNA"/>
</dbReference>
<dbReference type="CDD" id="cd03404">
    <property type="entry name" value="SPFH_HflK"/>
    <property type="match status" value="1"/>
</dbReference>
<evidence type="ECO:0000313" key="9">
    <source>
        <dbReference type="EMBL" id="RIJ32533.1"/>
    </source>
</evidence>
<sequence length="383" mass="41593">MPWNENKDGEGSSKGNGSPWGSGKKGSDSPWSRPGGSGGQGGSGGGGGGGNRPDLEEQMRRMQERFRRGRGSGGGGGGRGGGGSGLGPFGFAVLGFAAIIAWLFTGVVVVDEGERAAVFRFGEWQKNFPPGLHVHLPTPIETHEIMPSERQQVTQIGNDSDERLMLTGDENIVDVQFRVFWYYDEEDPENFILNVDDGGELVKAAAESVMREVVGKSNLDDIITTGRGELQNEVRSQLESLLNDYRAGVQILNVEIQEAQAPAPVRPAFIDVVNAGQDAERAVQEANKYANDIIPRARGAAQQILQDAEAYREQVIADATGQANRFTQILDEYLQAPQVTRERMYLETMERILNRSDKLILDSDSGAVPYLPLDAMNRRTGGN</sequence>
<evidence type="ECO:0000256" key="5">
    <source>
        <dbReference type="ARBA" id="ARBA00023136"/>
    </source>
</evidence>
<keyword evidence="4 6" id="KW-1133">Transmembrane helix</keyword>
<dbReference type="InterPro" id="IPR036013">
    <property type="entry name" value="Band_7/SPFH_dom_sf"/>
</dbReference>
<accession>A0A399RQD2</accession>
<evidence type="ECO:0000256" key="7">
    <source>
        <dbReference type="SAM" id="MobiDB-lite"/>
    </source>
</evidence>
<evidence type="ECO:0000259" key="8">
    <source>
        <dbReference type="SMART" id="SM00244"/>
    </source>
</evidence>
<dbReference type="Proteomes" id="UP000266385">
    <property type="component" value="Unassembled WGS sequence"/>
</dbReference>
<dbReference type="PANTHER" id="PTHR43327:SF2">
    <property type="entry name" value="MODULATOR OF FTSH PROTEASE HFLK"/>
    <property type="match status" value="1"/>
</dbReference>
<dbReference type="GO" id="GO:0008233">
    <property type="term" value="F:peptidase activity"/>
    <property type="evidence" value="ECO:0007669"/>
    <property type="project" value="UniProtKB-KW"/>
</dbReference>
<dbReference type="GO" id="GO:0006508">
    <property type="term" value="P:proteolysis"/>
    <property type="evidence" value="ECO:0007669"/>
    <property type="project" value="UniProtKB-KW"/>
</dbReference>
<dbReference type="InterPro" id="IPR010201">
    <property type="entry name" value="HflK"/>
</dbReference>
<keyword evidence="5 6" id="KW-0472">Membrane</keyword>
<name>A0A399RQD2_9PROT</name>
<feature type="compositionally biased region" description="Basic and acidic residues" evidence="7">
    <location>
        <begin position="1"/>
        <end position="11"/>
    </location>
</feature>
<evidence type="ECO:0000313" key="10">
    <source>
        <dbReference type="Proteomes" id="UP000266385"/>
    </source>
</evidence>
<dbReference type="Pfam" id="PF01145">
    <property type="entry name" value="Band_7"/>
    <property type="match status" value="1"/>
</dbReference>
<keyword evidence="9" id="KW-0378">Hydrolase</keyword>
<dbReference type="Gene3D" id="3.30.479.30">
    <property type="entry name" value="Band 7 domain"/>
    <property type="match status" value="1"/>
</dbReference>
<dbReference type="OrthoDB" id="9779595at2"/>
<keyword evidence="10" id="KW-1185">Reference proteome</keyword>
<evidence type="ECO:0000256" key="2">
    <source>
        <dbReference type="ARBA" id="ARBA00006971"/>
    </source>
</evidence>
<comment type="subcellular location">
    <subcellularLocation>
        <location evidence="1">Membrane</location>
        <topology evidence="1">Single-pass membrane protein</topology>
    </subcellularLocation>
</comment>
<feature type="region of interest" description="Disordered" evidence="7">
    <location>
        <begin position="1"/>
        <end position="55"/>
    </location>
</feature>
<dbReference type="InterPro" id="IPR001107">
    <property type="entry name" value="Band_7"/>
</dbReference>
<gene>
    <name evidence="9" type="primary">hflK</name>
    <name evidence="9" type="ORF">D1223_01380</name>
</gene>
<dbReference type="GO" id="GO:0016020">
    <property type="term" value="C:membrane"/>
    <property type="evidence" value="ECO:0007669"/>
    <property type="project" value="UniProtKB-SubCell"/>
</dbReference>